<organism evidence="1 2">
    <name type="scientific">Hibiscus sabdariffa</name>
    <name type="common">roselle</name>
    <dbReference type="NCBI Taxonomy" id="183260"/>
    <lineage>
        <taxon>Eukaryota</taxon>
        <taxon>Viridiplantae</taxon>
        <taxon>Streptophyta</taxon>
        <taxon>Embryophyta</taxon>
        <taxon>Tracheophyta</taxon>
        <taxon>Spermatophyta</taxon>
        <taxon>Magnoliopsida</taxon>
        <taxon>eudicotyledons</taxon>
        <taxon>Gunneridae</taxon>
        <taxon>Pentapetalae</taxon>
        <taxon>rosids</taxon>
        <taxon>malvids</taxon>
        <taxon>Malvales</taxon>
        <taxon>Malvaceae</taxon>
        <taxon>Malvoideae</taxon>
        <taxon>Hibiscus</taxon>
    </lineage>
</organism>
<proteinExistence type="predicted"/>
<protein>
    <recommendedName>
        <fullName evidence="3">RNase H type-1 domain-containing protein</fullName>
    </recommendedName>
</protein>
<accession>A0ABR2F5R5</accession>
<evidence type="ECO:0008006" key="3">
    <source>
        <dbReference type="Google" id="ProtNLM"/>
    </source>
</evidence>
<keyword evidence="2" id="KW-1185">Reference proteome</keyword>
<gene>
    <name evidence="1" type="ORF">V6N12_028410</name>
</gene>
<name>A0ABR2F5R5_9ROSI</name>
<evidence type="ECO:0000313" key="1">
    <source>
        <dbReference type="EMBL" id="KAK8572355.1"/>
    </source>
</evidence>
<comment type="caution">
    <text evidence="1">The sequence shown here is derived from an EMBL/GenBank/DDBJ whole genome shotgun (WGS) entry which is preliminary data.</text>
</comment>
<sequence length="114" mass="12237">MGEELGVIQSSIPQAIVNISHSSPWRKPTAGWIRVNADGAVSSPDGSATIGGALRELPIIGRDWVVRIAHINRMGNAVVDGLARMTRGREVGEETYLQLMLVIVPLLIADQCPV</sequence>
<reference evidence="1 2" key="1">
    <citation type="journal article" date="2024" name="G3 (Bethesda)">
        <title>Genome assembly of Hibiscus sabdariffa L. provides insights into metabolisms of medicinal natural products.</title>
        <authorList>
            <person name="Kim T."/>
        </authorList>
    </citation>
    <scope>NUCLEOTIDE SEQUENCE [LARGE SCALE GENOMIC DNA]</scope>
    <source>
        <strain evidence="1">TK-2024</strain>
        <tissue evidence="1">Old leaves</tissue>
    </source>
</reference>
<evidence type="ECO:0000313" key="2">
    <source>
        <dbReference type="Proteomes" id="UP001472677"/>
    </source>
</evidence>
<dbReference type="Proteomes" id="UP001472677">
    <property type="component" value="Unassembled WGS sequence"/>
</dbReference>
<dbReference type="EMBL" id="JBBPBM010000008">
    <property type="protein sequence ID" value="KAK8572355.1"/>
    <property type="molecule type" value="Genomic_DNA"/>
</dbReference>